<evidence type="ECO:0000313" key="2">
    <source>
        <dbReference type="Proteomes" id="UP000028045"/>
    </source>
</evidence>
<gene>
    <name evidence="1" type="ORF">S7711_09765</name>
</gene>
<sequence>MPKGEWGSILITSRDEQSTWLVPGGCKKIRVGSMSPAEASALLLRHLRMDAQLAAEDTRRRCEEVVHKLGHLALAVELAGAYIGNDAMPAQALLRYIKDYDRHRDELLRMDNFRGLLPTQKTVWTAWQTTLDKITADHADLQAGLLLTFLAQFRGTIIQEEMLRLASLGMAGVDAEIGDRQEDGIPSELRQFLPSHRGKWDSFRYRQARDIVVRYSLLQRLGGEWARVTMHSMVQWRARQDDAGGRWRWWYTTIVVAACCQMTEEQKPDFRRHLVVHLPGNGEDYGEGAKTLKKHECFAGRILGWVYHDEGLWKEAESLFVQVMESRKMKLGADHPETLTSMGNLASTYRNQGRWEEAEGLEVQVVETSKTKLGADHPSTLTSMANLAHTYWSPDRLIEAVNLMRQCVKAQKEKLGAGHPHCRGNDAALAQWLSAVVMEDSDVEA</sequence>
<protein>
    <recommendedName>
        <fullName evidence="3">Kinesin light chain</fullName>
    </recommendedName>
</protein>
<evidence type="ECO:0000313" key="1">
    <source>
        <dbReference type="EMBL" id="KEY74892.1"/>
    </source>
</evidence>
<dbReference type="Pfam" id="PF13374">
    <property type="entry name" value="TPR_10"/>
    <property type="match status" value="3"/>
</dbReference>
<keyword evidence="2" id="KW-1185">Reference proteome</keyword>
<organism evidence="1 2">
    <name type="scientific">Stachybotrys chartarum (strain CBS 109288 / IBT 7711)</name>
    <name type="common">Toxic black mold</name>
    <name type="synonym">Stilbospora chartarum</name>
    <dbReference type="NCBI Taxonomy" id="1280523"/>
    <lineage>
        <taxon>Eukaryota</taxon>
        <taxon>Fungi</taxon>
        <taxon>Dikarya</taxon>
        <taxon>Ascomycota</taxon>
        <taxon>Pezizomycotina</taxon>
        <taxon>Sordariomycetes</taxon>
        <taxon>Hypocreomycetidae</taxon>
        <taxon>Hypocreales</taxon>
        <taxon>Stachybotryaceae</taxon>
        <taxon>Stachybotrys</taxon>
    </lineage>
</organism>
<dbReference type="InterPro" id="IPR053137">
    <property type="entry name" value="NLR-like"/>
</dbReference>
<name>A0A084BBG3_STACB</name>
<dbReference type="HOGENOM" id="CLU_000288_125_12_1"/>
<dbReference type="InterPro" id="IPR011990">
    <property type="entry name" value="TPR-like_helical_dom_sf"/>
</dbReference>
<evidence type="ECO:0008006" key="3">
    <source>
        <dbReference type="Google" id="ProtNLM"/>
    </source>
</evidence>
<dbReference type="OrthoDB" id="7464126at2759"/>
<dbReference type="PANTHER" id="PTHR46082">
    <property type="entry name" value="ATP/GTP-BINDING PROTEIN-RELATED"/>
    <property type="match status" value="1"/>
</dbReference>
<dbReference type="AlphaFoldDB" id="A0A084BBG3"/>
<dbReference type="SUPFAM" id="SSF48452">
    <property type="entry name" value="TPR-like"/>
    <property type="match status" value="1"/>
</dbReference>
<dbReference type="Gene3D" id="1.25.40.10">
    <property type="entry name" value="Tetratricopeptide repeat domain"/>
    <property type="match status" value="1"/>
</dbReference>
<dbReference type="PANTHER" id="PTHR46082:SF11">
    <property type="entry name" value="AAA+ ATPASE DOMAIN-CONTAINING PROTEIN-RELATED"/>
    <property type="match status" value="1"/>
</dbReference>
<proteinExistence type="predicted"/>
<accession>A0A084BBG3</accession>
<dbReference type="Proteomes" id="UP000028045">
    <property type="component" value="Unassembled WGS sequence"/>
</dbReference>
<dbReference type="EMBL" id="KL647416">
    <property type="protein sequence ID" value="KEY74892.1"/>
    <property type="molecule type" value="Genomic_DNA"/>
</dbReference>
<reference evidence="1 2" key="1">
    <citation type="journal article" date="2014" name="BMC Genomics">
        <title>Comparative genome sequencing reveals chemotype-specific gene clusters in the toxigenic black mold Stachybotrys.</title>
        <authorList>
            <person name="Semeiks J."/>
            <person name="Borek D."/>
            <person name="Otwinowski Z."/>
            <person name="Grishin N.V."/>
        </authorList>
    </citation>
    <scope>NUCLEOTIDE SEQUENCE [LARGE SCALE GENOMIC DNA]</scope>
    <source>
        <strain evidence="2">CBS 109288 / IBT 7711</strain>
    </source>
</reference>